<reference evidence="2 3" key="1">
    <citation type="submission" date="2014-08" db="EMBL/GenBank/DDBJ databases">
        <title>Porphyromonas gingivicanis strain:COT-022_OH1391 Genome sequencing.</title>
        <authorList>
            <person name="Wallis C."/>
            <person name="Deusch O."/>
            <person name="O'Flynn C."/>
            <person name="Davis I."/>
            <person name="Jospin G."/>
            <person name="Darling A.E."/>
            <person name="Coil D.A."/>
            <person name="Alexiev A."/>
            <person name="Horsfall A."/>
            <person name="Kirkwood N."/>
            <person name="Harris S."/>
            <person name="Eisen J.A."/>
        </authorList>
    </citation>
    <scope>NUCLEOTIDE SEQUENCE [LARGE SCALE GENOMIC DNA]</scope>
    <source>
        <strain evidence="3">COT-022 OH1391</strain>
    </source>
</reference>
<dbReference type="InterPro" id="IPR026444">
    <property type="entry name" value="Secre_tail"/>
</dbReference>
<keyword evidence="3" id="KW-1185">Reference proteome</keyword>
<dbReference type="eggNOG" id="COG2304">
    <property type="taxonomic scope" value="Bacteria"/>
</dbReference>
<dbReference type="Gene3D" id="2.160.20.110">
    <property type="match status" value="1"/>
</dbReference>
<gene>
    <name evidence="2" type="ORF">HQ36_05035</name>
</gene>
<dbReference type="RefSeq" id="WP_036883840.1">
    <property type="nucleotide sequence ID" value="NZ_JQZW01000008.1"/>
</dbReference>
<dbReference type="STRING" id="266762.HQ36_05035"/>
<comment type="caution">
    <text evidence="2">The sequence shown here is derived from an EMBL/GenBank/DDBJ whole genome shotgun (WGS) entry which is preliminary data.</text>
</comment>
<organism evidence="2 3">
    <name type="scientific">Porphyromonas gingivicanis</name>
    <dbReference type="NCBI Taxonomy" id="266762"/>
    <lineage>
        <taxon>Bacteria</taxon>
        <taxon>Pseudomonadati</taxon>
        <taxon>Bacteroidota</taxon>
        <taxon>Bacteroidia</taxon>
        <taxon>Bacteroidales</taxon>
        <taxon>Porphyromonadaceae</taxon>
        <taxon>Porphyromonas</taxon>
    </lineage>
</organism>
<dbReference type="NCBIfam" id="NF038128">
    <property type="entry name" value="choice_anch_J"/>
    <property type="match status" value="1"/>
</dbReference>
<feature type="signal peptide" evidence="1">
    <location>
        <begin position="1"/>
        <end position="20"/>
    </location>
</feature>
<evidence type="ECO:0000313" key="2">
    <source>
        <dbReference type="EMBL" id="KGN98261.1"/>
    </source>
</evidence>
<evidence type="ECO:0008006" key="4">
    <source>
        <dbReference type="Google" id="ProtNLM"/>
    </source>
</evidence>
<sequence>MKKFYLLLLVVLLLPAFAWGQQLFSGGDGSKGNPYKIANEQDLNTLSKMVADKANNSFEGKYFTQTADIHLTGENFTPIGGNATELVPNWEKESFFNGVYDGGMHKIYNLNIHTEEQLLMDGDEWNGARFRVALFGAIGGKAVIKNVVVASGHIYGAAHTATIVGWMREGALVSHCKVGNKVHLFSRYVAGGVVAAALKNTTVEKCVNYGNVRSYGNAAFTGVAGGIIASPSDTKVEGCANFGDVYSATSFVGGIVGLYPLTRPDGQEFNYVYPPMQSCMNAGDVSSQTGVAAGLAGSWPYAPAVSTENGRTAGEKIALKNCYSYGQAYVATKKTFGPIIGFVQRQFPQKSEKTYYNADRFFFKVDPNSTDSEIAFLHGESKTHADMRSNAFIAEINEGSLHPFEEDKHGINYGMPVLKWINDSYDAEIDVPIYMEKNLTPSVFKEKAGTFFRPNRRGEFIMVNKDMQTPNIQMKSLGHSIYRAWAYRIFPIKGETKYRFFNSTSRFRRPFNEDGSVNVQNEPNAAAHWLITPEFEVTKEKPFFVWKAGSENEVLKEGYKVYIGDASATSPEHFKDAPLLFETQGEDVMVEVPESAYEEAHYKFHHRAVDLKAYIGKKVRLAFVDDTKYGFSLMLGQFNVAETEKEIAIEEILPSDLYTLRMEGTTLLAETQGENLYFELYDMTGQRVAIAENNLVYTATKGVYVLKIQDSLKRTQVRKIII</sequence>
<dbReference type="EMBL" id="JQZW01000008">
    <property type="protein sequence ID" value="KGN98261.1"/>
    <property type="molecule type" value="Genomic_DNA"/>
</dbReference>
<accession>A0A0A2G4T9</accession>
<evidence type="ECO:0000256" key="1">
    <source>
        <dbReference type="SAM" id="SignalP"/>
    </source>
</evidence>
<dbReference type="NCBIfam" id="TIGR04183">
    <property type="entry name" value="Por_Secre_tail"/>
    <property type="match status" value="1"/>
</dbReference>
<name>A0A0A2G4T9_9PORP</name>
<evidence type="ECO:0000313" key="3">
    <source>
        <dbReference type="Proteomes" id="UP000030134"/>
    </source>
</evidence>
<dbReference type="Proteomes" id="UP000030134">
    <property type="component" value="Unassembled WGS sequence"/>
</dbReference>
<keyword evidence="1" id="KW-0732">Signal</keyword>
<feature type="chain" id="PRO_5001987697" description="Secretion system C-terminal sorting domain-containing protein" evidence="1">
    <location>
        <begin position="21"/>
        <end position="722"/>
    </location>
</feature>
<dbReference type="Gene3D" id="2.60.120.200">
    <property type="match status" value="1"/>
</dbReference>
<dbReference type="OrthoDB" id="1097396at2"/>
<proteinExistence type="predicted"/>
<protein>
    <recommendedName>
        <fullName evidence="4">Secretion system C-terminal sorting domain-containing protein</fullName>
    </recommendedName>
</protein>
<dbReference type="AlphaFoldDB" id="A0A0A2G4T9"/>